<name>J3LM45_ORYBR</name>
<feature type="compositionally biased region" description="Low complexity" evidence="1">
    <location>
        <begin position="35"/>
        <end position="46"/>
    </location>
</feature>
<evidence type="ECO:0000313" key="2">
    <source>
        <dbReference type="EnsemblPlants" id="OB03G21210.1"/>
    </source>
</evidence>
<feature type="compositionally biased region" description="Polar residues" evidence="1">
    <location>
        <begin position="1"/>
        <end position="12"/>
    </location>
</feature>
<protein>
    <submittedName>
        <fullName evidence="2">Uncharacterized protein</fullName>
    </submittedName>
</protein>
<sequence length="149" mass="16213">MDTITPRSQQRQNSRELEQLHHKPARQVGAVKSNTKATTRPTPTAKTTRKEKNRRRSNSALESRRHGRSSSSSSPSGKKGLRGVGLVRRGDCNLGGGVQEIKERGRRRRGGGRARADEAGSPRSGDGRRRIARARGGAEDRPARGGEGD</sequence>
<feature type="region of interest" description="Disordered" evidence="1">
    <location>
        <begin position="1"/>
        <end position="149"/>
    </location>
</feature>
<reference evidence="2" key="1">
    <citation type="journal article" date="2013" name="Nat. Commun.">
        <title>Whole-genome sequencing of Oryza brachyantha reveals mechanisms underlying Oryza genome evolution.</title>
        <authorList>
            <person name="Chen J."/>
            <person name="Huang Q."/>
            <person name="Gao D."/>
            <person name="Wang J."/>
            <person name="Lang Y."/>
            <person name="Liu T."/>
            <person name="Li B."/>
            <person name="Bai Z."/>
            <person name="Luis Goicoechea J."/>
            <person name="Liang C."/>
            <person name="Chen C."/>
            <person name="Zhang W."/>
            <person name="Sun S."/>
            <person name="Liao Y."/>
            <person name="Zhang X."/>
            <person name="Yang L."/>
            <person name="Song C."/>
            <person name="Wang M."/>
            <person name="Shi J."/>
            <person name="Liu G."/>
            <person name="Liu J."/>
            <person name="Zhou H."/>
            <person name="Zhou W."/>
            <person name="Yu Q."/>
            <person name="An N."/>
            <person name="Chen Y."/>
            <person name="Cai Q."/>
            <person name="Wang B."/>
            <person name="Liu B."/>
            <person name="Min J."/>
            <person name="Huang Y."/>
            <person name="Wu H."/>
            <person name="Li Z."/>
            <person name="Zhang Y."/>
            <person name="Yin Y."/>
            <person name="Song W."/>
            <person name="Jiang J."/>
            <person name="Jackson S.A."/>
            <person name="Wing R.A."/>
            <person name="Wang J."/>
            <person name="Chen M."/>
        </authorList>
    </citation>
    <scope>NUCLEOTIDE SEQUENCE [LARGE SCALE GENOMIC DNA]</scope>
    <source>
        <strain evidence="2">cv. IRGC 101232</strain>
    </source>
</reference>
<dbReference type="HOGENOM" id="CLU_1752541_0_0_1"/>
<dbReference type="AlphaFoldDB" id="J3LM45"/>
<accession>J3LM45</accession>
<dbReference type="Gramene" id="OB03G21210.1">
    <property type="protein sequence ID" value="OB03G21210.1"/>
    <property type="gene ID" value="OB03G21210"/>
</dbReference>
<organism evidence="2">
    <name type="scientific">Oryza brachyantha</name>
    <name type="common">malo sina</name>
    <dbReference type="NCBI Taxonomy" id="4533"/>
    <lineage>
        <taxon>Eukaryota</taxon>
        <taxon>Viridiplantae</taxon>
        <taxon>Streptophyta</taxon>
        <taxon>Embryophyta</taxon>
        <taxon>Tracheophyta</taxon>
        <taxon>Spermatophyta</taxon>
        <taxon>Magnoliopsida</taxon>
        <taxon>Liliopsida</taxon>
        <taxon>Poales</taxon>
        <taxon>Poaceae</taxon>
        <taxon>BOP clade</taxon>
        <taxon>Oryzoideae</taxon>
        <taxon>Oryzeae</taxon>
        <taxon>Oryzinae</taxon>
        <taxon>Oryza</taxon>
    </lineage>
</organism>
<evidence type="ECO:0000256" key="1">
    <source>
        <dbReference type="SAM" id="MobiDB-lite"/>
    </source>
</evidence>
<feature type="compositionally biased region" description="Basic and acidic residues" evidence="1">
    <location>
        <begin position="136"/>
        <end position="149"/>
    </location>
</feature>
<feature type="compositionally biased region" description="Basic residues" evidence="1">
    <location>
        <begin position="47"/>
        <end position="57"/>
    </location>
</feature>
<keyword evidence="3" id="KW-1185">Reference proteome</keyword>
<dbReference type="Proteomes" id="UP000006038">
    <property type="component" value="Chromosome 3"/>
</dbReference>
<feature type="compositionally biased region" description="Low complexity" evidence="1">
    <location>
        <begin position="69"/>
        <end position="78"/>
    </location>
</feature>
<proteinExistence type="predicted"/>
<feature type="compositionally biased region" description="Basic and acidic residues" evidence="1">
    <location>
        <begin position="114"/>
        <end position="129"/>
    </location>
</feature>
<dbReference type="EnsemblPlants" id="OB03G21210.1">
    <property type="protein sequence ID" value="OB03G21210.1"/>
    <property type="gene ID" value="OB03G21210"/>
</dbReference>
<evidence type="ECO:0000313" key="3">
    <source>
        <dbReference type="Proteomes" id="UP000006038"/>
    </source>
</evidence>
<reference evidence="2" key="2">
    <citation type="submission" date="2013-04" db="UniProtKB">
        <authorList>
            <consortium name="EnsemblPlants"/>
        </authorList>
    </citation>
    <scope>IDENTIFICATION</scope>
</reference>